<evidence type="ECO:0000313" key="1">
    <source>
        <dbReference type="EMBL" id="AHF25424.1"/>
    </source>
</evidence>
<reference evidence="1" key="1">
    <citation type="journal article" date="2013" name="PLoS ONE">
        <title>Metagenomic insights into the carbohydrate-active enzymes carried by the microorganisms adhering to solid digesta in the rumen of cows.</title>
        <authorList>
            <person name="Wang L."/>
            <person name="Hatem A."/>
            <person name="Catalyurek U.V."/>
            <person name="Morrison M."/>
            <person name="Yu Z."/>
        </authorList>
    </citation>
    <scope>NUCLEOTIDE SEQUENCE</scope>
</reference>
<proteinExistence type="predicted"/>
<feature type="non-terminal residue" evidence="1">
    <location>
        <position position="1"/>
    </location>
</feature>
<sequence>SLKKYTDLESGDVLEAVSAPANPWMRTAPQSRTALTLPPHSYRAFRYE</sequence>
<protein>
    <submittedName>
        <fullName evidence="1">Uncharacterized protein</fullName>
    </submittedName>
</protein>
<dbReference type="EMBL" id="KC246836">
    <property type="protein sequence ID" value="AHF25424.1"/>
    <property type="molecule type" value="Genomic_DNA"/>
</dbReference>
<dbReference type="AlphaFoldDB" id="W0FPL8"/>
<organism evidence="1">
    <name type="scientific">uncultured bacterium Contig39</name>
    <dbReference type="NCBI Taxonomy" id="1393565"/>
    <lineage>
        <taxon>Bacteria</taxon>
        <taxon>environmental samples</taxon>
    </lineage>
</organism>
<accession>W0FPL8</accession>
<name>W0FPL8_9BACT</name>